<name>A0A0F9L7I7_9ZZZZ</name>
<dbReference type="NCBIfam" id="TIGR03804">
    <property type="entry name" value="para_beta_helix"/>
    <property type="match status" value="5"/>
</dbReference>
<keyword evidence="4" id="KW-0472">Membrane</keyword>
<evidence type="ECO:0000256" key="4">
    <source>
        <dbReference type="SAM" id="Phobius"/>
    </source>
</evidence>
<dbReference type="SUPFAM" id="SSF51126">
    <property type="entry name" value="Pectin lyase-like"/>
    <property type="match status" value="2"/>
</dbReference>
<feature type="transmembrane region" description="Helical" evidence="4">
    <location>
        <begin position="560"/>
        <end position="580"/>
    </location>
</feature>
<comment type="caution">
    <text evidence="7">The sequence shown here is derived from an EMBL/GenBank/DDBJ whole genome shotgun (WGS) entry which is preliminary data.</text>
</comment>
<keyword evidence="3" id="KW-0833">Ubl conjugation pathway</keyword>
<feature type="domain" description="Right handed beta helix" evidence="6">
    <location>
        <begin position="76"/>
        <end position="214"/>
    </location>
</feature>
<dbReference type="Pfam" id="PF05048">
    <property type="entry name" value="NosD"/>
    <property type="match status" value="1"/>
</dbReference>
<evidence type="ECO:0008006" key="8">
    <source>
        <dbReference type="Google" id="ProtNLM"/>
    </source>
</evidence>
<evidence type="ECO:0000259" key="6">
    <source>
        <dbReference type="Pfam" id="PF13229"/>
    </source>
</evidence>
<organism evidence="7">
    <name type="scientific">marine sediment metagenome</name>
    <dbReference type="NCBI Taxonomy" id="412755"/>
    <lineage>
        <taxon>unclassified sequences</taxon>
        <taxon>metagenomes</taxon>
        <taxon>ecological metagenomes</taxon>
    </lineage>
</organism>
<evidence type="ECO:0000256" key="2">
    <source>
        <dbReference type="ARBA" id="ARBA00022737"/>
    </source>
</evidence>
<dbReference type="InterPro" id="IPR012334">
    <property type="entry name" value="Pectin_lyas_fold"/>
</dbReference>
<evidence type="ECO:0000256" key="3">
    <source>
        <dbReference type="ARBA" id="ARBA00022786"/>
    </source>
</evidence>
<keyword evidence="2" id="KW-0677">Repeat</keyword>
<dbReference type="SMART" id="SM00710">
    <property type="entry name" value="PbH1"/>
    <property type="match status" value="12"/>
</dbReference>
<evidence type="ECO:0000259" key="5">
    <source>
        <dbReference type="Pfam" id="PF05048"/>
    </source>
</evidence>
<gene>
    <name evidence="7" type="ORF">LCGC14_1310440</name>
</gene>
<dbReference type="Gene3D" id="2.160.20.10">
    <property type="entry name" value="Single-stranded right-handed beta-helix, Pectin lyase-like"/>
    <property type="match status" value="2"/>
</dbReference>
<keyword evidence="4" id="KW-0812">Transmembrane</keyword>
<feature type="domain" description="Periplasmic copper-binding protein NosD beta helix" evidence="5">
    <location>
        <begin position="321"/>
        <end position="434"/>
    </location>
</feature>
<keyword evidence="4" id="KW-1133">Transmembrane helix</keyword>
<protein>
    <recommendedName>
        <fullName evidence="8">Periplasmic copper-binding protein NosD beta helix domain-containing protein</fullName>
    </recommendedName>
</protein>
<dbReference type="EMBL" id="LAZR01007729">
    <property type="protein sequence ID" value="KKM83336.1"/>
    <property type="molecule type" value="Genomic_DNA"/>
</dbReference>
<dbReference type="InterPro" id="IPR007742">
    <property type="entry name" value="NosD_dom"/>
</dbReference>
<comment type="pathway">
    <text evidence="1">Protein modification; protein ubiquitination.</text>
</comment>
<dbReference type="PANTHER" id="PTHR22990">
    <property type="entry name" value="F-BOX ONLY PROTEIN"/>
    <property type="match status" value="1"/>
</dbReference>
<evidence type="ECO:0000313" key="7">
    <source>
        <dbReference type="EMBL" id="KKM83336.1"/>
    </source>
</evidence>
<dbReference type="InterPro" id="IPR051550">
    <property type="entry name" value="SCF-Subunits/Alg-Epimerases"/>
</dbReference>
<accession>A0A0F9L7I7</accession>
<proteinExistence type="predicted"/>
<evidence type="ECO:0000256" key="1">
    <source>
        <dbReference type="ARBA" id="ARBA00004906"/>
    </source>
</evidence>
<dbReference type="InterPro" id="IPR006626">
    <property type="entry name" value="PbH1"/>
</dbReference>
<reference evidence="7" key="1">
    <citation type="journal article" date="2015" name="Nature">
        <title>Complex archaea that bridge the gap between prokaryotes and eukaryotes.</title>
        <authorList>
            <person name="Spang A."/>
            <person name="Saw J.H."/>
            <person name="Jorgensen S.L."/>
            <person name="Zaremba-Niedzwiedzka K."/>
            <person name="Martijn J."/>
            <person name="Lind A.E."/>
            <person name="van Eijk R."/>
            <person name="Schleper C."/>
            <person name="Guy L."/>
            <person name="Ettema T.J."/>
        </authorList>
    </citation>
    <scope>NUCLEOTIDE SEQUENCE</scope>
</reference>
<dbReference type="InterPro" id="IPR011050">
    <property type="entry name" value="Pectin_lyase_fold/virulence"/>
</dbReference>
<sequence length="588" mass="66023">MKKRFQLFTTLLILSISIFFSYQFSSGGFDSKEFDRNKPTNSVISSKILIDGNQGWVDFKNAGNCTGQGILTDPYIIENLIINGSGSAYGIFIKFSDVYFKITNCSVYNSGTGIELSNVDNGYLVGNNLSFNNYGIELRFSNYNTISGNIVNNNTADGIRVENWSNNNNISNNIALNNNYAGIILEDYCDFNQISGNIANNNNGAGIALWYSDNNTIDKNIVHYNQDNGIYLYAYSEFFENNTVRENSVADNRLYGINLRGRGRNNRIINNLMVGNGLMVAGLEMTSNIVPPSNLVNGKPIYYYINKVGLGSGDFFNAGQVILENCSNSVINDLNVSYGSVGISLFNSFNISIANNQANYNKMYGIYLSSSDLNTILDNEVKFNNMKGIELDYCQDNIIYLNNFIGNQYNAQDFIGNNQWDNGVIGNYWDDYDGKDTDDDGIGDTSYSFYQDAIDNYPIWWDPPALSIISPIESQEFGNNPPNFIISLDEGNADTMWYSINTSSEKYYFTELNGSISQELWESIEEGNVKITFYVSDLHSLIDSQEVNLIKQIPLKTITIPGYNLIFLLVVISFGVKLIFIRIRRKGF</sequence>
<dbReference type="InterPro" id="IPR022441">
    <property type="entry name" value="Para_beta_helix_rpt-2"/>
</dbReference>
<dbReference type="PANTHER" id="PTHR22990:SF15">
    <property type="entry name" value="F-BOX ONLY PROTEIN 10"/>
    <property type="match status" value="1"/>
</dbReference>
<dbReference type="InterPro" id="IPR039448">
    <property type="entry name" value="Beta_helix"/>
</dbReference>
<dbReference type="Pfam" id="PF13229">
    <property type="entry name" value="Beta_helix"/>
    <property type="match status" value="1"/>
</dbReference>
<dbReference type="AlphaFoldDB" id="A0A0F9L7I7"/>